<keyword evidence="11" id="KW-1185">Reference proteome</keyword>
<dbReference type="STRING" id="1082933.A6B35_07150"/>
<gene>
    <name evidence="10" type="ORF">MEA186_16732</name>
</gene>
<dbReference type="Pfam" id="PF00441">
    <property type="entry name" value="Acyl-CoA_dh_1"/>
    <property type="match status" value="1"/>
</dbReference>
<dbReference type="PANTHER" id="PTHR43884:SF22">
    <property type="entry name" value="BLR3437 PROTEIN"/>
    <property type="match status" value="1"/>
</dbReference>
<dbReference type="InterPro" id="IPR037069">
    <property type="entry name" value="AcylCoA_DH/ox_N_sf"/>
</dbReference>
<dbReference type="InterPro" id="IPR009075">
    <property type="entry name" value="AcylCo_DH/oxidase_C"/>
</dbReference>
<dbReference type="InterPro" id="IPR006091">
    <property type="entry name" value="Acyl-CoA_Oxase/DH_mid-dom"/>
</dbReference>
<feature type="domain" description="Acyl-CoA oxidase/dehydrogenase middle" evidence="8">
    <location>
        <begin position="124"/>
        <end position="217"/>
    </location>
</feature>
<sequence length="382" mass="41291">MPDRSFLSWPFFEDRHRDLAEQLDAWCAKNLPVEHQDVDAACRELVAKLGRDGWLKPTALDTENPGPLDVRALCITRETLARHDGLADFAFAMQGLGTGALSLFGTIEQQQWLAKTRTGKAISAFALSEPRSGSDVANMEMAATRDGDFYLLSGEKTWISNGGIADLYIVFARTGEAPGAKGLSAFTVPAETKGLSIAERLEVIAPHPLARLSFDNVRVPASALIGKPGDGFRIAMSVLDVFRSTVGAAALGFARRALDESIGRVADRKLFGAPMAELQMVQGHIADMALDVDAAALLIYRAAWTKDMGAARVTREAAMAKLFATDKAQEVIDRAVQLHGGDGVRKGHIIESLYREIRALRIYEGASDVQKVVIARQVMGAA</sequence>
<keyword evidence="3 6" id="KW-0285">Flavoprotein</keyword>
<evidence type="ECO:0000259" key="7">
    <source>
        <dbReference type="Pfam" id="PF00441"/>
    </source>
</evidence>
<dbReference type="Gene3D" id="1.10.540.10">
    <property type="entry name" value="Acyl-CoA dehydrogenase/oxidase, N-terminal domain"/>
    <property type="match status" value="1"/>
</dbReference>
<dbReference type="FunFam" id="2.40.110.10:FF:000002">
    <property type="entry name" value="Acyl-CoA dehydrogenase fadE12"/>
    <property type="match status" value="1"/>
</dbReference>
<dbReference type="FunFam" id="1.20.140.10:FF:000001">
    <property type="entry name" value="Acyl-CoA dehydrogenase"/>
    <property type="match status" value="1"/>
</dbReference>
<dbReference type="RefSeq" id="WP_006202872.1">
    <property type="nucleotide sequence ID" value="NZ_AGSN01000119.1"/>
</dbReference>
<accession>G6YBM0</accession>
<evidence type="ECO:0000256" key="2">
    <source>
        <dbReference type="ARBA" id="ARBA00009347"/>
    </source>
</evidence>
<dbReference type="InterPro" id="IPR046373">
    <property type="entry name" value="Acyl-CoA_Oxase/DH_mid-dom_sf"/>
</dbReference>
<dbReference type="InterPro" id="IPR036250">
    <property type="entry name" value="AcylCo_DH-like_C"/>
</dbReference>
<dbReference type="Pfam" id="PF02770">
    <property type="entry name" value="Acyl-CoA_dh_M"/>
    <property type="match status" value="1"/>
</dbReference>
<dbReference type="EMBL" id="AGSN01000119">
    <property type="protein sequence ID" value="EHH10861.1"/>
    <property type="molecule type" value="Genomic_DNA"/>
</dbReference>
<evidence type="ECO:0000313" key="10">
    <source>
        <dbReference type="EMBL" id="EHH10861.1"/>
    </source>
</evidence>
<feature type="domain" description="Acyl-CoA dehydrogenase/oxidase C-terminal" evidence="7">
    <location>
        <begin position="229"/>
        <end position="378"/>
    </location>
</feature>
<feature type="domain" description="Acyl-CoA dehydrogenase/oxidase N-terminal" evidence="9">
    <location>
        <begin position="14"/>
        <end position="119"/>
    </location>
</feature>
<keyword evidence="5 6" id="KW-0560">Oxidoreductase</keyword>
<dbReference type="PATRIC" id="fig|1082933.3.peg.3261"/>
<evidence type="ECO:0000313" key="11">
    <source>
        <dbReference type="Proteomes" id="UP000002949"/>
    </source>
</evidence>
<evidence type="ECO:0000256" key="5">
    <source>
        <dbReference type="ARBA" id="ARBA00023002"/>
    </source>
</evidence>
<dbReference type="SUPFAM" id="SSF56645">
    <property type="entry name" value="Acyl-CoA dehydrogenase NM domain-like"/>
    <property type="match status" value="1"/>
</dbReference>
<dbReference type="OrthoDB" id="9775090at2"/>
<dbReference type="Gene3D" id="1.20.140.10">
    <property type="entry name" value="Butyryl-CoA Dehydrogenase, subunit A, domain 3"/>
    <property type="match status" value="1"/>
</dbReference>
<evidence type="ECO:0000256" key="1">
    <source>
        <dbReference type="ARBA" id="ARBA00001974"/>
    </source>
</evidence>
<comment type="cofactor">
    <cofactor evidence="1 6">
        <name>FAD</name>
        <dbReference type="ChEBI" id="CHEBI:57692"/>
    </cofactor>
</comment>
<dbReference type="InterPro" id="IPR009100">
    <property type="entry name" value="AcylCoA_DH/oxidase_NM_dom_sf"/>
</dbReference>
<protein>
    <submittedName>
        <fullName evidence="10">Putative acyl-CoA dehydrogenase</fullName>
    </submittedName>
</protein>
<evidence type="ECO:0000256" key="3">
    <source>
        <dbReference type="ARBA" id="ARBA00022630"/>
    </source>
</evidence>
<dbReference type="InterPro" id="IPR013786">
    <property type="entry name" value="AcylCoA_DH/ox_N"/>
</dbReference>
<dbReference type="AlphaFoldDB" id="G6YBM0"/>
<dbReference type="Gene3D" id="2.40.110.10">
    <property type="entry name" value="Butyryl-CoA Dehydrogenase, subunit A, domain 2"/>
    <property type="match status" value="1"/>
</dbReference>
<keyword evidence="4 6" id="KW-0274">FAD</keyword>
<name>G6YBM0_9HYPH</name>
<dbReference type="KEGG" id="mamo:A6B35_07150"/>
<evidence type="ECO:0000259" key="9">
    <source>
        <dbReference type="Pfam" id="PF02771"/>
    </source>
</evidence>
<dbReference type="PANTHER" id="PTHR43884">
    <property type="entry name" value="ACYL-COA DEHYDROGENASE"/>
    <property type="match status" value="1"/>
</dbReference>
<dbReference type="GO" id="GO:0003995">
    <property type="term" value="F:acyl-CoA dehydrogenase activity"/>
    <property type="evidence" value="ECO:0007669"/>
    <property type="project" value="TreeGrafter"/>
</dbReference>
<reference evidence="10 11" key="1">
    <citation type="journal article" date="2012" name="J. Bacteriol.">
        <title>Draft Genome Sequence of Plant Growth-Promoting Rhizobium Mesorhizobium amorphae, Isolated from Zinc-Lead Mine Tailings.</title>
        <authorList>
            <person name="Hao X."/>
            <person name="Lin Y."/>
            <person name="Johnstone L."/>
            <person name="Baltrus D.A."/>
            <person name="Miller S.J."/>
            <person name="Wei G."/>
            <person name="Rensing C."/>
        </authorList>
    </citation>
    <scope>NUCLEOTIDE SEQUENCE [LARGE SCALE GENOMIC DNA]</scope>
    <source>
        <strain evidence="10 11">CCNWGS0123</strain>
    </source>
</reference>
<evidence type="ECO:0000256" key="4">
    <source>
        <dbReference type="ARBA" id="ARBA00022827"/>
    </source>
</evidence>
<dbReference type="Proteomes" id="UP000002949">
    <property type="component" value="Unassembled WGS sequence"/>
</dbReference>
<dbReference type="GO" id="GO:0050660">
    <property type="term" value="F:flavin adenine dinucleotide binding"/>
    <property type="evidence" value="ECO:0007669"/>
    <property type="project" value="InterPro"/>
</dbReference>
<dbReference type="SUPFAM" id="SSF47203">
    <property type="entry name" value="Acyl-CoA dehydrogenase C-terminal domain-like"/>
    <property type="match status" value="1"/>
</dbReference>
<organism evidence="10 11">
    <name type="scientific">Mesorhizobium amorphae CCNWGS0123</name>
    <dbReference type="NCBI Taxonomy" id="1082933"/>
    <lineage>
        <taxon>Bacteria</taxon>
        <taxon>Pseudomonadati</taxon>
        <taxon>Pseudomonadota</taxon>
        <taxon>Alphaproteobacteria</taxon>
        <taxon>Hyphomicrobiales</taxon>
        <taxon>Phyllobacteriaceae</taxon>
        <taxon>Mesorhizobium</taxon>
    </lineage>
</organism>
<comment type="similarity">
    <text evidence="2 6">Belongs to the acyl-CoA dehydrogenase family.</text>
</comment>
<dbReference type="Pfam" id="PF02771">
    <property type="entry name" value="Acyl-CoA_dh_N"/>
    <property type="match status" value="1"/>
</dbReference>
<evidence type="ECO:0000259" key="8">
    <source>
        <dbReference type="Pfam" id="PF02770"/>
    </source>
</evidence>
<proteinExistence type="inferred from homology"/>
<evidence type="ECO:0000256" key="6">
    <source>
        <dbReference type="RuleBase" id="RU362125"/>
    </source>
</evidence>
<dbReference type="eggNOG" id="COG1960">
    <property type="taxonomic scope" value="Bacteria"/>
</dbReference>